<dbReference type="InterPro" id="IPR008927">
    <property type="entry name" value="6-PGluconate_DH-like_C_sf"/>
</dbReference>
<evidence type="ECO:0000259" key="3">
    <source>
        <dbReference type="Pfam" id="PF01232"/>
    </source>
</evidence>
<protein>
    <submittedName>
        <fullName evidence="5">Mannitol dehydrogenase family protein</fullName>
    </submittedName>
</protein>
<keyword evidence="6" id="KW-1185">Reference proteome</keyword>
<dbReference type="PROSITE" id="PS00974">
    <property type="entry name" value="MANNITOL_DHGENASE"/>
    <property type="match status" value="1"/>
</dbReference>
<dbReference type="Gene3D" id="3.40.50.720">
    <property type="entry name" value="NAD(P)-binding Rossmann-like Domain"/>
    <property type="match status" value="1"/>
</dbReference>
<organism evidence="5 6">
    <name type="scientific">Cobetia crustatorum</name>
    <dbReference type="NCBI Taxonomy" id="553385"/>
    <lineage>
        <taxon>Bacteria</taxon>
        <taxon>Pseudomonadati</taxon>
        <taxon>Pseudomonadota</taxon>
        <taxon>Gammaproteobacteria</taxon>
        <taxon>Oceanospirillales</taxon>
        <taxon>Halomonadaceae</taxon>
        <taxon>Cobetia</taxon>
    </lineage>
</organism>
<dbReference type="Pfam" id="PF01232">
    <property type="entry name" value="Mannitol_dh"/>
    <property type="match status" value="1"/>
</dbReference>
<gene>
    <name evidence="5" type="ORF">FQP86_12995</name>
</gene>
<dbReference type="PRINTS" id="PR00084">
    <property type="entry name" value="MTLDHDRGNASE"/>
</dbReference>
<feature type="domain" description="Mannitol dehydrogenase N-terminal" evidence="3">
    <location>
        <begin position="42"/>
        <end position="295"/>
    </location>
</feature>
<evidence type="ECO:0000313" key="5">
    <source>
        <dbReference type="EMBL" id="TVU68705.1"/>
    </source>
</evidence>
<dbReference type="PANTHER" id="PTHR43362">
    <property type="entry name" value="MANNITOL DEHYDROGENASE DSF1-RELATED"/>
    <property type="match status" value="1"/>
</dbReference>
<dbReference type="InterPro" id="IPR013131">
    <property type="entry name" value="Mannitol_DH_N"/>
</dbReference>
<name>A0A558HHT9_9GAMM</name>
<feature type="domain" description="Mannitol dehydrogenase C-terminal" evidence="4">
    <location>
        <begin position="324"/>
        <end position="505"/>
    </location>
</feature>
<keyword evidence="2" id="KW-0520">NAD</keyword>
<dbReference type="InterPro" id="IPR000669">
    <property type="entry name" value="Mannitol_DH"/>
</dbReference>
<reference evidence="5 6" key="1">
    <citation type="submission" date="2019-07" db="EMBL/GenBank/DDBJ databases">
        <title>Diversity of Bacteria from Kongsfjorden, Arctic.</title>
        <authorList>
            <person name="Yu Y."/>
        </authorList>
    </citation>
    <scope>NUCLEOTIDE SEQUENCE [LARGE SCALE GENOMIC DNA]</scope>
    <source>
        <strain evidence="5 6">SM1923</strain>
    </source>
</reference>
<dbReference type="InterPro" id="IPR013118">
    <property type="entry name" value="Mannitol_DH_C"/>
</dbReference>
<dbReference type="InterPro" id="IPR023027">
    <property type="entry name" value="Mannitol_DH_CS"/>
</dbReference>
<comment type="caution">
    <text evidence="5">The sequence shown here is derived from an EMBL/GenBank/DDBJ whole genome shotgun (WGS) entry which is preliminary data.</text>
</comment>
<dbReference type="GO" id="GO:0019594">
    <property type="term" value="P:mannitol metabolic process"/>
    <property type="evidence" value="ECO:0007669"/>
    <property type="project" value="InterPro"/>
</dbReference>
<dbReference type="EMBL" id="VNFH01000009">
    <property type="protein sequence ID" value="TVU68705.1"/>
    <property type="molecule type" value="Genomic_DNA"/>
</dbReference>
<dbReference type="SUPFAM" id="SSF48179">
    <property type="entry name" value="6-phosphogluconate dehydrogenase C-terminal domain-like"/>
    <property type="match status" value="1"/>
</dbReference>
<dbReference type="Proteomes" id="UP000319941">
    <property type="component" value="Unassembled WGS sequence"/>
</dbReference>
<dbReference type="InterPro" id="IPR050988">
    <property type="entry name" value="Mannitol_DH/Oxidoreductase"/>
</dbReference>
<dbReference type="RefSeq" id="WP_144727796.1">
    <property type="nucleotide sequence ID" value="NZ_CAWOWR010000147.1"/>
</dbReference>
<accession>A0A558HHT9</accession>
<dbReference type="SUPFAM" id="SSF51735">
    <property type="entry name" value="NAD(P)-binding Rossmann-fold domains"/>
    <property type="match status" value="1"/>
</dbReference>
<proteinExistence type="predicted"/>
<evidence type="ECO:0000256" key="2">
    <source>
        <dbReference type="ARBA" id="ARBA00023027"/>
    </source>
</evidence>
<dbReference type="Gene3D" id="1.10.1040.10">
    <property type="entry name" value="N-(1-d-carboxylethyl)-l-norvaline Dehydrogenase, domain 2"/>
    <property type="match status" value="1"/>
</dbReference>
<dbReference type="InterPro" id="IPR036291">
    <property type="entry name" value="NAD(P)-bd_dom_sf"/>
</dbReference>
<dbReference type="OrthoDB" id="271711at2"/>
<dbReference type="AlphaFoldDB" id="A0A558HHT9"/>
<evidence type="ECO:0000259" key="4">
    <source>
        <dbReference type="Pfam" id="PF08125"/>
    </source>
</evidence>
<evidence type="ECO:0000313" key="6">
    <source>
        <dbReference type="Proteomes" id="UP000319941"/>
    </source>
</evidence>
<dbReference type="Pfam" id="PF08125">
    <property type="entry name" value="Mannitol_dh_C"/>
    <property type="match status" value="1"/>
</dbReference>
<evidence type="ECO:0000256" key="1">
    <source>
        <dbReference type="ARBA" id="ARBA00023002"/>
    </source>
</evidence>
<dbReference type="InterPro" id="IPR013328">
    <property type="entry name" value="6PGD_dom2"/>
</dbReference>
<sequence>MAVSTSTPSACVSLTQAVLDKPQGLNNSIALPGYDRRRLTAGIVHFGVGGFHRAHQAMYLDQLMNQGEAHDWGIVGVGAMPGDRRMQEALAAQDYLFTLMVKHSDGRIDARVIGSMIDYLFAPDDPEAVIERLCDPAIRIVSLTVTEGGYNFHQITGDYDVDAPAVVHDLANPTRPQTTFGLVIEALVRRRQRGIAPFTIMSCDNIQGNGDVARRMFVAHAQALDAQSSAGSNAKASELGPWIASDVSFPNSMVDRITPVTTPEDIALLESSFGVADRWPVTCEPFTQWVLEDHFDSTGSRDEGGVHAERRPAFEKVGVQLVDDVVPYELMKLRLLNASHQALSYFGYLTGFRYAHEVCQDPLFIDFLLAYMEREATPTLSPLPGVDLAAYKRTLIERFANPNIRDTLARLCAESSDRIPKWLVPVVRQQLATEGDVRLCAAIIASWARYAEGVDEQGETITVVDRLSERLTRIALTQKSHPLAFLEQQDLFGDLAAVPRFAEAYSVVLNDLHQLGARVTLERLMVSVS</sequence>
<dbReference type="STRING" id="553385.GCA_000591415_01481"/>
<dbReference type="GO" id="GO:0016616">
    <property type="term" value="F:oxidoreductase activity, acting on the CH-OH group of donors, NAD or NADP as acceptor"/>
    <property type="evidence" value="ECO:0007669"/>
    <property type="project" value="TreeGrafter"/>
</dbReference>
<keyword evidence="1" id="KW-0560">Oxidoreductase</keyword>
<dbReference type="PANTHER" id="PTHR43362:SF1">
    <property type="entry name" value="MANNITOL DEHYDROGENASE 2-RELATED"/>
    <property type="match status" value="1"/>
</dbReference>